<dbReference type="SUPFAM" id="SSF52172">
    <property type="entry name" value="CheY-like"/>
    <property type="match status" value="1"/>
</dbReference>
<dbReference type="AlphaFoldDB" id="A0A5D9C3T6"/>
<accession>A0A5D9C3T6</accession>
<comment type="caution">
    <text evidence="1">The sequence shown here is derived from an EMBL/GenBank/DDBJ whole genome shotgun (WGS) entry which is preliminary data.</text>
</comment>
<dbReference type="Gene3D" id="3.40.50.2300">
    <property type="match status" value="1"/>
</dbReference>
<dbReference type="InterPro" id="IPR011006">
    <property type="entry name" value="CheY-like_superfamily"/>
</dbReference>
<dbReference type="Proteomes" id="UP000322077">
    <property type="component" value="Unassembled WGS sequence"/>
</dbReference>
<dbReference type="EMBL" id="VTOU01000003">
    <property type="protein sequence ID" value="TZG25967.1"/>
    <property type="molecule type" value="Genomic_DNA"/>
</dbReference>
<sequence>MRFLIVEDDENKRVQLDRFVRETYPFAELEESRSLQSGLRQVRTKAFDLILLDMTLPNYEAGPDEPGGGTTHSFGGREFLKQMDRFNIRTPVVVVTQFETFGKPPQSLNLVELDAQLNREHAVNYRGAVYYHASIHGWRERLRTACEVALDGDGSAGAEA</sequence>
<proteinExistence type="predicted"/>
<evidence type="ECO:0000313" key="2">
    <source>
        <dbReference type="Proteomes" id="UP000322077"/>
    </source>
</evidence>
<evidence type="ECO:0000313" key="1">
    <source>
        <dbReference type="EMBL" id="TZG25967.1"/>
    </source>
</evidence>
<gene>
    <name evidence="1" type="ORF">FYJ91_13420</name>
</gene>
<organism evidence="1 2">
    <name type="scientific">Sphingomonas montanisoli</name>
    <dbReference type="NCBI Taxonomy" id="2606412"/>
    <lineage>
        <taxon>Bacteria</taxon>
        <taxon>Pseudomonadati</taxon>
        <taxon>Pseudomonadota</taxon>
        <taxon>Alphaproteobacteria</taxon>
        <taxon>Sphingomonadales</taxon>
        <taxon>Sphingomonadaceae</taxon>
        <taxon>Sphingomonas</taxon>
    </lineage>
</organism>
<reference evidence="1 2" key="1">
    <citation type="submission" date="2019-08" db="EMBL/GenBank/DDBJ databases">
        <authorList>
            <person name="Wang G."/>
            <person name="Xu Z."/>
        </authorList>
    </citation>
    <scope>NUCLEOTIDE SEQUENCE [LARGE SCALE GENOMIC DNA]</scope>
    <source>
        <strain evidence="1 2">ZX</strain>
    </source>
</reference>
<dbReference type="RefSeq" id="WP_149522774.1">
    <property type="nucleotide sequence ID" value="NZ_VTOU01000003.1"/>
</dbReference>
<dbReference type="CDD" id="cd00156">
    <property type="entry name" value="REC"/>
    <property type="match status" value="1"/>
</dbReference>
<keyword evidence="2" id="KW-1185">Reference proteome</keyword>
<protein>
    <submittedName>
        <fullName evidence="1">Response regulator</fullName>
    </submittedName>
</protein>
<name>A0A5D9C3T6_9SPHN</name>